<dbReference type="Gene3D" id="1.10.287.310">
    <property type="match status" value="1"/>
</dbReference>
<dbReference type="PROSITE" id="PS00579">
    <property type="entry name" value="RIBOSOMAL_L29"/>
    <property type="match status" value="1"/>
</dbReference>
<dbReference type="AlphaFoldDB" id="A0A6J6DUS2"/>
<dbReference type="GO" id="GO:0006412">
    <property type="term" value="P:translation"/>
    <property type="evidence" value="ECO:0007669"/>
    <property type="project" value="InterPro"/>
</dbReference>
<dbReference type="GO" id="GO:0003735">
    <property type="term" value="F:structural constituent of ribosome"/>
    <property type="evidence" value="ECO:0007669"/>
    <property type="project" value="InterPro"/>
</dbReference>
<reference evidence="6" key="1">
    <citation type="submission" date="2020-05" db="EMBL/GenBank/DDBJ databases">
        <authorList>
            <person name="Chiriac C."/>
            <person name="Salcher M."/>
            <person name="Ghai R."/>
            <person name="Kavagutti S V."/>
        </authorList>
    </citation>
    <scope>NUCLEOTIDE SEQUENCE</scope>
</reference>
<evidence type="ECO:0000256" key="1">
    <source>
        <dbReference type="ARBA" id="ARBA00009254"/>
    </source>
</evidence>
<proteinExistence type="inferred from homology"/>
<dbReference type="InterPro" id="IPR036049">
    <property type="entry name" value="Ribosomal_uL29_sf"/>
</dbReference>
<dbReference type="EMBL" id="CAEZTG010000079">
    <property type="protein sequence ID" value="CAB4567256.1"/>
    <property type="molecule type" value="Genomic_DNA"/>
</dbReference>
<dbReference type="PANTHER" id="PTHR10916">
    <property type="entry name" value="60S RIBOSOMAL PROTEIN L35/50S RIBOSOMAL PROTEIN L29"/>
    <property type="match status" value="1"/>
</dbReference>
<name>A0A6J6DUS2_9ZZZZ</name>
<comment type="similarity">
    <text evidence="1">Belongs to the universal ribosomal protein uL29 family.</text>
</comment>
<evidence type="ECO:0000256" key="5">
    <source>
        <dbReference type="ARBA" id="ARBA00035476"/>
    </source>
</evidence>
<keyword evidence="2" id="KW-0689">Ribosomal protein</keyword>
<dbReference type="InterPro" id="IPR001854">
    <property type="entry name" value="Ribosomal_uL29"/>
</dbReference>
<evidence type="ECO:0000256" key="4">
    <source>
        <dbReference type="ARBA" id="ARBA00035204"/>
    </source>
</evidence>
<dbReference type="CDD" id="cd00427">
    <property type="entry name" value="Ribosomal_L29_HIP"/>
    <property type="match status" value="1"/>
</dbReference>
<dbReference type="Pfam" id="PF00831">
    <property type="entry name" value="Ribosomal_L29"/>
    <property type="match status" value="1"/>
</dbReference>
<dbReference type="NCBIfam" id="TIGR00012">
    <property type="entry name" value="L29"/>
    <property type="match status" value="1"/>
</dbReference>
<gene>
    <name evidence="6" type="ORF">UFOPK1603_00951</name>
</gene>
<dbReference type="SUPFAM" id="SSF46561">
    <property type="entry name" value="Ribosomal protein L29 (L29p)"/>
    <property type="match status" value="1"/>
</dbReference>
<dbReference type="FunFam" id="1.10.287.310:FF:000001">
    <property type="entry name" value="50S ribosomal protein L29"/>
    <property type="match status" value="1"/>
</dbReference>
<accession>A0A6J6DUS2</accession>
<evidence type="ECO:0000256" key="3">
    <source>
        <dbReference type="ARBA" id="ARBA00023274"/>
    </source>
</evidence>
<sequence length="77" mass="8581">MAKTKESLRDISDGELLDKLASAKEELFNLRFQHVTGQLDNTARLGVVRKLVAQINTELRTREIAAAEALSKNEENA</sequence>
<dbReference type="GO" id="GO:0022625">
    <property type="term" value="C:cytosolic large ribosomal subunit"/>
    <property type="evidence" value="ECO:0007669"/>
    <property type="project" value="TreeGrafter"/>
</dbReference>
<evidence type="ECO:0000313" key="6">
    <source>
        <dbReference type="EMBL" id="CAB4567256.1"/>
    </source>
</evidence>
<organism evidence="6">
    <name type="scientific">freshwater metagenome</name>
    <dbReference type="NCBI Taxonomy" id="449393"/>
    <lineage>
        <taxon>unclassified sequences</taxon>
        <taxon>metagenomes</taxon>
        <taxon>ecological metagenomes</taxon>
    </lineage>
</organism>
<dbReference type="InterPro" id="IPR050063">
    <property type="entry name" value="Ribosomal_protein_uL29"/>
</dbReference>
<keyword evidence="3" id="KW-0687">Ribonucleoprotein</keyword>
<protein>
    <recommendedName>
        <fullName evidence="4">Large ribosomal subunit protein uL29</fullName>
    </recommendedName>
    <alternativeName>
        <fullName evidence="5">50S ribosomal protein L29</fullName>
    </alternativeName>
</protein>
<evidence type="ECO:0000256" key="2">
    <source>
        <dbReference type="ARBA" id="ARBA00022980"/>
    </source>
</evidence>
<dbReference type="InterPro" id="IPR018254">
    <property type="entry name" value="Ribosomal_uL29_CS"/>
</dbReference>
<dbReference type="HAMAP" id="MF_00374">
    <property type="entry name" value="Ribosomal_uL29"/>
    <property type="match status" value="1"/>
</dbReference>
<dbReference type="PANTHER" id="PTHR10916:SF0">
    <property type="entry name" value="LARGE RIBOSOMAL SUBUNIT PROTEIN UL29C"/>
    <property type="match status" value="1"/>
</dbReference>